<sequence>MFRCCAVFLFLANTALAAVAADFVVTTNAAAGAGSLREALTNAANNGSATEDRILFNLPGNTVDDRTILVNSLLPELSSNLVIDGTSQPGSPIGDTNAKVMIKSLHDTGNTMAIFKGTGITGLGIYGLFFNDENDPGGYLPDHSVKSGIELHDCERITIGKKNAGNIFNGYNLFSLYIDNGREIHVSANGFGTGAVAGSYVSTGFIFINKIYNLYFGGTGEGNVVLTNVEIVLFAGAEKSVIRVADNNFGTGADEQKIAAARVSTGFFAVRSANGNNPKPVTDLVLHNNVFAYRCFLSYLAGNIAVHGNYFATSRSLSTNLGFTSVEIADRRLLDAGDLDADLFLGTNDPGGRNYFANSDYGIHAVRCSRVRLVNNSFTCVTKEYQYSQNRLPMPAIALTGATASSLKGVATPGTLVEIFLCDHCSCSAQTLVGSVTASPDGNWEFPKSVPYTSQLIAIGSLGDQSSGFTKPFMNSVNVKITASTCGKGGAIWGVDLQNAPIFKWVDVNGNTVGTSSDLRNVSPGKYKLVVGEYCAFESEYFEVKDEPPAFPIYPEMVTPPQCGRDNGAIEVLITPNGVQPSTIRWENAAGVTIGSSPKMKDLPAGEYALYLGDANGCEVFIKKYTLVQTAPLQVVNNQLLVTPDECGQGKGGVSGLSVTGGTAPFSYAWKDALGGIAGTSPQLTNAKAGTYTLVVTDNGGSACGTARFTVTIPDRTSPPDPVVPDIAVCAPGAVQIRVTNPWPGTYNLYTSPAAVSPVQQSADGLFTVPVTEAADWYVGYQQGSCASNRVRVSITIADDALKLATLFTPNGDGINDTWTIHGIQNYPRAMLRIYNRNGEEIFRSKGYAAPFTGKIKERELPMGVYYYLLDLGTDCKPLSGSLMLVR</sequence>
<evidence type="ECO:0000259" key="2">
    <source>
        <dbReference type="Pfam" id="PF19081"/>
    </source>
</evidence>
<dbReference type="Proteomes" id="UP000451233">
    <property type="component" value="Unassembled WGS sequence"/>
</dbReference>
<dbReference type="RefSeq" id="WP_160907763.1">
    <property type="nucleotide sequence ID" value="NZ_WVHS01000003.1"/>
</dbReference>
<feature type="domain" description="Ig-like" evidence="2">
    <location>
        <begin position="719"/>
        <end position="797"/>
    </location>
</feature>
<protein>
    <submittedName>
        <fullName evidence="3">T9SS type B sorting domain-containing protein</fullName>
    </submittedName>
</protein>
<dbReference type="Pfam" id="PF13585">
    <property type="entry name" value="CHU_C"/>
    <property type="match status" value="1"/>
</dbReference>
<dbReference type="Gene3D" id="2.60.40.10">
    <property type="entry name" value="Immunoglobulins"/>
    <property type="match status" value="1"/>
</dbReference>
<dbReference type="AlphaFoldDB" id="A0A7K1Y0I1"/>
<keyword evidence="4" id="KW-1185">Reference proteome</keyword>
<accession>A0A7K1Y0I1</accession>
<evidence type="ECO:0000313" key="3">
    <source>
        <dbReference type="EMBL" id="MXV16791.1"/>
    </source>
</evidence>
<organism evidence="3 4">
    <name type="scientific">Hufsiella ginkgonis</name>
    <dbReference type="NCBI Taxonomy" id="2695274"/>
    <lineage>
        <taxon>Bacteria</taxon>
        <taxon>Pseudomonadati</taxon>
        <taxon>Bacteroidota</taxon>
        <taxon>Sphingobacteriia</taxon>
        <taxon>Sphingobacteriales</taxon>
        <taxon>Sphingobacteriaceae</taxon>
        <taxon>Hufsiella</taxon>
    </lineage>
</organism>
<proteinExistence type="predicted"/>
<dbReference type="InterPro" id="IPR044023">
    <property type="entry name" value="Ig_7"/>
</dbReference>
<dbReference type="EMBL" id="WVHS01000003">
    <property type="protein sequence ID" value="MXV16791.1"/>
    <property type="molecule type" value="Genomic_DNA"/>
</dbReference>
<comment type="caution">
    <text evidence="3">The sequence shown here is derived from an EMBL/GenBank/DDBJ whole genome shotgun (WGS) entry which is preliminary data.</text>
</comment>
<dbReference type="InterPro" id="IPR026341">
    <property type="entry name" value="T9SS_type_B"/>
</dbReference>
<dbReference type="InterPro" id="IPR013783">
    <property type="entry name" value="Ig-like_fold"/>
</dbReference>
<evidence type="ECO:0000256" key="1">
    <source>
        <dbReference type="SAM" id="SignalP"/>
    </source>
</evidence>
<feature type="signal peptide" evidence="1">
    <location>
        <begin position="1"/>
        <end position="20"/>
    </location>
</feature>
<name>A0A7K1Y0I1_9SPHI</name>
<dbReference type="NCBIfam" id="TIGR04131">
    <property type="entry name" value="Bac_Flav_CTERM"/>
    <property type="match status" value="1"/>
</dbReference>
<gene>
    <name evidence="3" type="ORF">GS398_15925</name>
</gene>
<feature type="chain" id="PRO_5040890832" evidence="1">
    <location>
        <begin position="21"/>
        <end position="887"/>
    </location>
</feature>
<dbReference type="Pfam" id="PF19081">
    <property type="entry name" value="Ig_7"/>
    <property type="match status" value="1"/>
</dbReference>
<reference evidence="3 4" key="1">
    <citation type="submission" date="2019-11" db="EMBL/GenBank/DDBJ databases">
        <title>Pedobacter sp. HMF7056 Genome sequencing and assembly.</title>
        <authorList>
            <person name="Kang H."/>
            <person name="Kim H."/>
            <person name="Joh K."/>
        </authorList>
    </citation>
    <scope>NUCLEOTIDE SEQUENCE [LARGE SCALE GENOMIC DNA]</scope>
    <source>
        <strain evidence="3 4">HMF7056</strain>
    </source>
</reference>
<keyword evidence="1" id="KW-0732">Signal</keyword>
<evidence type="ECO:0000313" key="4">
    <source>
        <dbReference type="Proteomes" id="UP000451233"/>
    </source>
</evidence>